<evidence type="ECO:0000259" key="5">
    <source>
        <dbReference type="Pfam" id="PF14905"/>
    </source>
</evidence>
<keyword evidence="7" id="KW-1185">Reference proteome</keyword>
<evidence type="ECO:0000256" key="4">
    <source>
        <dbReference type="SAM" id="MobiDB-lite"/>
    </source>
</evidence>
<dbReference type="GO" id="GO:0009279">
    <property type="term" value="C:cell outer membrane"/>
    <property type="evidence" value="ECO:0007669"/>
    <property type="project" value="UniProtKB-SubCell"/>
</dbReference>
<dbReference type="Gene3D" id="2.60.40.1120">
    <property type="entry name" value="Carboxypeptidase-like, regulatory domain"/>
    <property type="match status" value="1"/>
</dbReference>
<dbReference type="AlphaFoldDB" id="A0A0L8AHX3"/>
<feature type="region of interest" description="Disordered" evidence="4">
    <location>
        <begin position="404"/>
        <end position="425"/>
    </location>
</feature>
<feature type="domain" description="Outer membrane protein beta-barrel" evidence="5">
    <location>
        <begin position="439"/>
        <end position="745"/>
    </location>
</feature>
<evidence type="ECO:0000256" key="2">
    <source>
        <dbReference type="ARBA" id="ARBA00023136"/>
    </source>
</evidence>
<feature type="compositionally biased region" description="Polar residues" evidence="4">
    <location>
        <begin position="404"/>
        <end position="421"/>
    </location>
</feature>
<dbReference type="Pfam" id="PF14905">
    <property type="entry name" value="OMP_b-brl_3"/>
    <property type="match status" value="2"/>
</dbReference>
<dbReference type="SUPFAM" id="SSF49464">
    <property type="entry name" value="Carboxypeptidase regulatory domain-like"/>
    <property type="match status" value="1"/>
</dbReference>
<dbReference type="InterPro" id="IPR008969">
    <property type="entry name" value="CarboxyPept-like_regulatory"/>
</dbReference>
<dbReference type="SUPFAM" id="SSF56935">
    <property type="entry name" value="Porins"/>
    <property type="match status" value="1"/>
</dbReference>
<evidence type="ECO:0000256" key="3">
    <source>
        <dbReference type="ARBA" id="ARBA00023237"/>
    </source>
</evidence>
<name>A0A0L8AHX3_9BACT</name>
<evidence type="ECO:0000313" key="7">
    <source>
        <dbReference type="Proteomes" id="UP000036908"/>
    </source>
</evidence>
<evidence type="ECO:0000256" key="1">
    <source>
        <dbReference type="ARBA" id="ARBA00004442"/>
    </source>
</evidence>
<proteinExistence type="predicted"/>
<dbReference type="PATRIC" id="fig|1566026.4.peg.1562"/>
<gene>
    <name evidence="6" type="ORF">OB69_16200</name>
</gene>
<comment type="subcellular location">
    <subcellularLocation>
        <location evidence="1">Cell outer membrane</location>
    </subcellularLocation>
</comment>
<dbReference type="Proteomes" id="UP000036908">
    <property type="component" value="Unassembled WGS sequence"/>
</dbReference>
<dbReference type="Gene3D" id="2.40.170.20">
    <property type="entry name" value="TonB-dependent receptor, beta-barrel domain"/>
    <property type="match status" value="1"/>
</dbReference>
<keyword evidence="3" id="KW-0998">Cell outer membrane</keyword>
<organism evidence="6 7">
    <name type="scientific">Roseivirga seohaensis subsp. aquiponti</name>
    <dbReference type="NCBI Taxonomy" id="1566026"/>
    <lineage>
        <taxon>Bacteria</taxon>
        <taxon>Pseudomonadati</taxon>
        <taxon>Bacteroidota</taxon>
        <taxon>Cytophagia</taxon>
        <taxon>Cytophagales</taxon>
        <taxon>Roseivirgaceae</taxon>
        <taxon>Roseivirga</taxon>
    </lineage>
</organism>
<evidence type="ECO:0000313" key="6">
    <source>
        <dbReference type="EMBL" id="KOF01871.1"/>
    </source>
</evidence>
<protein>
    <recommendedName>
        <fullName evidence="5">Outer membrane protein beta-barrel domain-containing protein</fullName>
    </recommendedName>
</protein>
<sequence>MTRSQFMKLVIIFLYSILCFSYCISQEATITGIVLDSAEQKPLYLANVILLQQKDSTYKATTTLEQGEFKFSKLTKGTYKIDITYVGFKPYSKTIEFDNKSIDLGRIFLGEDLTLLDSVSVEGIAPAVVLKQDTVEFNSSAYKTTSEANLEDLLKKMPGLEVKDGKLTSQGEVINKIIVDGKPFFQNSPEFTLKNLPADMVSKIQVIDEKSKEAIYTGHDDGKREKVLNVVTKPEKRRGYFSNLGLTYSPPERYNASGNINFIRGKDRFSITGSFNNLSSGMSQQYVEVDGGRTMVSVGGPGASGGISQQTNFSTYYYSEIVPKLTANASYSYRGSITKSINETSQQYIQAADSGRVYNQRSERESNNLGHSASLSLEYKLNDNNRFTLRQSFSLNEAENLSHTTGNTFINGEEINSTDNRNFSERDGNNFGTTFSWWHKFAKKGRTLSINSSLSQSESTSIDSVRSINRFNTGNVSNQDFDQFSKPESYSQRFSTQVSYTEPIGEKQSLKIAYRREFDKTDDERLLLNYNNNESNYTDIDTLRSSDFDNRVTKDEFSTGIQFKIGEINISTSAKYLLQRIENDQTFPTSTAFDRGFQGFLPNISFSFRNKEGKQLRLNYSRSMGIPQASQLQDVLDNRNPLFLRKGNPQLSESYSNRLGLTYSLFNRETKSYISFNVSGGTTENSIVNSTIIGNGTNSPDGVELPVGARLSMPVNMDGRRNMNGNINISKPIEKWKINVQVSGSASFSRNPQFLNGVIQVSENANYGLGFSVNSNFSEKLDVSLSVRPGFSNVKNPSNEARNRRYSQMTSVIRAAYKSESGIYFTTSLGHQQNGKVGNIDGTSQLIWNMSLSKSFFKKKMDFSITANDLLQQSSVINRNVTSEYIQNSETNVLRQVFRFRLGYKLNKFGGAK</sequence>
<keyword evidence="2" id="KW-0472">Membrane</keyword>
<feature type="domain" description="Outer membrane protein beta-barrel" evidence="5">
    <location>
        <begin position="762"/>
        <end position="904"/>
    </location>
</feature>
<reference evidence="7" key="1">
    <citation type="submission" date="2014-11" db="EMBL/GenBank/DDBJ databases">
        <title>Genome sequencing of Roseivirga sp. D-25.</title>
        <authorList>
            <person name="Selvaratnam C."/>
            <person name="Thevarajoo S."/>
            <person name="Goh K.M."/>
            <person name="Eee R."/>
            <person name="Chan K.-G."/>
            <person name="Chong C.S."/>
        </authorList>
    </citation>
    <scope>NUCLEOTIDE SEQUENCE [LARGE SCALE GENOMIC DNA]</scope>
    <source>
        <strain evidence="7">D-25</strain>
    </source>
</reference>
<dbReference type="InterPro" id="IPR041700">
    <property type="entry name" value="OMP_b-brl_3"/>
</dbReference>
<comment type="caution">
    <text evidence="6">The sequence shown here is derived from an EMBL/GenBank/DDBJ whole genome shotgun (WGS) entry which is preliminary data.</text>
</comment>
<dbReference type="OrthoDB" id="1682379at2"/>
<dbReference type="Pfam" id="PF13715">
    <property type="entry name" value="CarbopepD_reg_2"/>
    <property type="match status" value="1"/>
</dbReference>
<dbReference type="InterPro" id="IPR036942">
    <property type="entry name" value="Beta-barrel_TonB_sf"/>
</dbReference>
<accession>A0A0L8AHX3</accession>
<dbReference type="EMBL" id="JSVA01000018">
    <property type="protein sequence ID" value="KOF01871.1"/>
    <property type="molecule type" value="Genomic_DNA"/>
</dbReference>